<dbReference type="Pfam" id="PF00107">
    <property type="entry name" value="ADH_zinc_N"/>
    <property type="match status" value="1"/>
</dbReference>
<dbReference type="AlphaFoldDB" id="A0A1I3UFS5"/>
<dbReference type="InterPro" id="IPR036291">
    <property type="entry name" value="NAD(P)-bd_dom_sf"/>
</dbReference>
<dbReference type="SUPFAM" id="SSF51735">
    <property type="entry name" value="NAD(P)-binding Rossmann-fold domains"/>
    <property type="match status" value="1"/>
</dbReference>
<dbReference type="CDD" id="cd08241">
    <property type="entry name" value="QOR1"/>
    <property type="match status" value="1"/>
</dbReference>
<evidence type="ECO:0000259" key="1">
    <source>
        <dbReference type="SMART" id="SM00829"/>
    </source>
</evidence>
<keyword evidence="3" id="KW-1185">Reference proteome</keyword>
<dbReference type="InterPro" id="IPR011032">
    <property type="entry name" value="GroES-like_sf"/>
</dbReference>
<organism evidence="2 3">
    <name type="scientific">Celeribacter halophilus</name>
    <dbReference type="NCBI Taxonomy" id="576117"/>
    <lineage>
        <taxon>Bacteria</taxon>
        <taxon>Pseudomonadati</taxon>
        <taxon>Pseudomonadota</taxon>
        <taxon>Alphaproteobacteria</taxon>
        <taxon>Rhodobacterales</taxon>
        <taxon>Roseobacteraceae</taxon>
        <taxon>Celeribacter</taxon>
    </lineage>
</organism>
<name>A0A1I3UFS5_9RHOB</name>
<dbReference type="GO" id="GO:0016491">
    <property type="term" value="F:oxidoreductase activity"/>
    <property type="evidence" value="ECO:0007669"/>
    <property type="project" value="InterPro"/>
</dbReference>
<dbReference type="SUPFAM" id="SSF50129">
    <property type="entry name" value="GroES-like"/>
    <property type="match status" value="1"/>
</dbReference>
<dbReference type="EMBL" id="FORY01000011">
    <property type="protein sequence ID" value="SFJ81870.1"/>
    <property type="molecule type" value="Genomic_DNA"/>
</dbReference>
<reference evidence="2 3" key="1">
    <citation type="submission" date="2016-10" db="EMBL/GenBank/DDBJ databases">
        <authorList>
            <person name="de Groot N.N."/>
        </authorList>
    </citation>
    <scope>NUCLEOTIDE SEQUENCE [LARGE SCALE GENOMIC DNA]</scope>
    <source>
        <strain evidence="2 3">CGMCC 1.8891</strain>
    </source>
</reference>
<proteinExistence type="predicted"/>
<dbReference type="InterPro" id="IPR013149">
    <property type="entry name" value="ADH-like_C"/>
</dbReference>
<dbReference type="SMART" id="SM00829">
    <property type="entry name" value="PKS_ER"/>
    <property type="match status" value="1"/>
</dbReference>
<dbReference type="PANTHER" id="PTHR43677">
    <property type="entry name" value="SHORT-CHAIN DEHYDROGENASE/REDUCTASE"/>
    <property type="match status" value="1"/>
</dbReference>
<dbReference type="Pfam" id="PF08240">
    <property type="entry name" value="ADH_N"/>
    <property type="match status" value="1"/>
</dbReference>
<dbReference type="InterPro" id="IPR020843">
    <property type="entry name" value="ER"/>
</dbReference>
<dbReference type="Proteomes" id="UP000183299">
    <property type="component" value="Unassembled WGS sequence"/>
</dbReference>
<dbReference type="Gene3D" id="3.90.180.10">
    <property type="entry name" value="Medium-chain alcohol dehydrogenases, catalytic domain"/>
    <property type="match status" value="1"/>
</dbReference>
<dbReference type="InterPro" id="IPR013154">
    <property type="entry name" value="ADH-like_N"/>
</dbReference>
<dbReference type="STRING" id="576117.SAMN04488138_11162"/>
<gene>
    <name evidence="2" type="ORF">SAMN04488138_11162</name>
</gene>
<dbReference type="PANTHER" id="PTHR43677:SF4">
    <property type="entry name" value="QUINONE OXIDOREDUCTASE-LIKE PROTEIN 2"/>
    <property type="match status" value="1"/>
</dbReference>
<sequence length="335" mass="35211">MTHTSPSNAPHTLARKIRACRVHAFDSPATLEDLSLPSPEEGEVAVAIHAGALNFADTLMCTGKYQDTPKPPFTLGLELAGQITALGPNVTGLSRGQRVAVFAGQGGLASGGNFPTSRCIPIPDGLGYAEAAALQIAYGTSHLALSYKARLQAGERLVVTGAAGGVGLTAVEIGKLMGAEVIAIARGDEKLAIAQKAGADHLIDASAPDIRERIKSLGGADVVYDAVGEPLFEACFRATNPDGRILLIGFAGGNLPNLKPNHMLVKNITAIGFYWGAYLKFNPAPLRASLATLFDWAAEGKIKPHISHRLPLEQFEEGLDLLRTRKATGKVILEP</sequence>
<accession>A0A1I3UFS5</accession>
<dbReference type="Gene3D" id="3.40.50.720">
    <property type="entry name" value="NAD(P)-binding Rossmann-like Domain"/>
    <property type="match status" value="1"/>
</dbReference>
<evidence type="ECO:0000313" key="2">
    <source>
        <dbReference type="EMBL" id="SFJ81870.1"/>
    </source>
</evidence>
<feature type="domain" description="Enoyl reductase (ER)" evidence="1">
    <location>
        <begin position="29"/>
        <end position="333"/>
    </location>
</feature>
<protein>
    <submittedName>
        <fullName evidence="2">NADPH2:quinone reductase</fullName>
    </submittedName>
</protein>
<dbReference type="InterPro" id="IPR051397">
    <property type="entry name" value="Zn-ADH-like_protein"/>
</dbReference>
<evidence type="ECO:0000313" key="3">
    <source>
        <dbReference type="Proteomes" id="UP000183299"/>
    </source>
</evidence>